<evidence type="ECO:0000313" key="3">
    <source>
        <dbReference type="Proteomes" id="UP000320216"/>
    </source>
</evidence>
<evidence type="ECO:0000256" key="1">
    <source>
        <dbReference type="SAM" id="MobiDB-lite"/>
    </source>
</evidence>
<evidence type="ECO:0000313" key="2">
    <source>
        <dbReference type="EMBL" id="QDZ15264.1"/>
    </source>
</evidence>
<dbReference type="Proteomes" id="UP000320216">
    <property type="component" value="Chromosome"/>
</dbReference>
<dbReference type="RefSeq" id="WP_146320968.1">
    <property type="nucleotide sequence ID" value="NZ_CP042305.1"/>
</dbReference>
<feature type="region of interest" description="Disordered" evidence="1">
    <location>
        <begin position="46"/>
        <end position="67"/>
    </location>
</feature>
<evidence type="ECO:0008006" key="4">
    <source>
        <dbReference type="Google" id="ProtNLM"/>
    </source>
</evidence>
<dbReference type="AlphaFoldDB" id="A0A5B8M5N7"/>
<keyword evidence="3" id="KW-1185">Reference proteome</keyword>
<dbReference type="KEGG" id="huw:FPZ11_11280"/>
<proteinExistence type="predicted"/>
<organism evidence="2 3">
    <name type="scientific">Humibacter ginsenosidimutans</name>
    <dbReference type="NCBI Taxonomy" id="2599293"/>
    <lineage>
        <taxon>Bacteria</taxon>
        <taxon>Bacillati</taxon>
        <taxon>Actinomycetota</taxon>
        <taxon>Actinomycetes</taxon>
        <taxon>Micrococcales</taxon>
        <taxon>Microbacteriaceae</taxon>
        <taxon>Humibacter</taxon>
    </lineage>
</organism>
<sequence length="155" mass="16917">MSEDDHGALLQSFQGHVQADESRVWEALLTVSPFVTEGMRRRSAEGAGRLGFPARPPEADSDTSPVPGVNVEIDTVRHALVISGQWWFRGVYETTAEDSGARLRYRSYNVAGRGSRWLVPLVAGSALRADGRAQFEDTLQAVGRALSSAVRFEGE</sequence>
<dbReference type="EMBL" id="CP042305">
    <property type="protein sequence ID" value="QDZ15264.1"/>
    <property type="molecule type" value="Genomic_DNA"/>
</dbReference>
<accession>A0A5B8M5N7</accession>
<protein>
    <recommendedName>
        <fullName evidence="4">SRPBCC family protein</fullName>
    </recommendedName>
</protein>
<dbReference type="OrthoDB" id="2590919at2"/>
<reference evidence="2 3" key="1">
    <citation type="submission" date="2019-07" db="EMBL/GenBank/DDBJ databases">
        <title>Full genome sequence of Humibacter sp. WJ7-1.</title>
        <authorList>
            <person name="Im W.-T."/>
        </authorList>
    </citation>
    <scope>NUCLEOTIDE SEQUENCE [LARGE SCALE GENOMIC DNA]</scope>
    <source>
        <strain evidence="2 3">WJ7-1</strain>
    </source>
</reference>
<name>A0A5B8M5N7_9MICO</name>
<gene>
    <name evidence="2" type="ORF">FPZ11_11280</name>
</gene>